<reference evidence="1 2" key="1">
    <citation type="journal article" date="2017" name="Infect. Genet. Evol.">
        <title>Comparative genome analysis of fish pathogen Flavobacterium columnare reveals extensive sequence diversity within the species.</title>
        <authorList>
            <person name="Kayansamruaj P."/>
            <person name="Dong H.T."/>
            <person name="Hirono I."/>
            <person name="Kondo H."/>
            <person name="Senapin S."/>
            <person name="Rodkhum C."/>
        </authorList>
    </citation>
    <scope>NUCLEOTIDE SEQUENCE [LARGE SCALE GENOMIC DNA]</scope>
    <source>
        <strain evidence="1 2">1215</strain>
    </source>
</reference>
<dbReference type="RefSeq" id="WP_088395012.1">
    <property type="nucleotide sequence ID" value="NZ_CP067378.1"/>
</dbReference>
<protein>
    <recommendedName>
        <fullName evidence="3">Phage protein</fullName>
    </recommendedName>
</protein>
<evidence type="ECO:0008006" key="3">
    <source>
        <dbReference type="Google" id="ProtNLM"/>
    </source>
</evidence>
<dbReference type="Proteomes" id="UP000197768">
    <property type="component" value="Unassembled WGS sequence"/>
</dbReference>
<accession>A0A246GF02</accession>
<evidence type="ECO:0000313" key="2">
    <source>
        <dbReference type="Proteomes" id="UP000197768"/>
    </source>
</evidence>
<evidence type="ECO:0000313" key="1">
    <source>
        <dbReference type="EMBL" id="OWP82691.1"/>
    </source>
</evidence>
<comment type="caution">
    <text evidence="1">The sequence shown here is derived from an EMBL/GenBank/DDBJ whole genome shotgun (WGS) entry which is preliminary data.</text>
</comment>
<sequence>MKDFYKKMVAVFNDEQTKETYRSQGILPVRFVDLYAGQDYDSQNYDAHLFPAVFVHWSVDHTSQTATMTIRLCYEQLRDYSSVSSNAREALKFLDFVRITNKILVSFHTKNTGRLVLVGEELAVDETVVDVYILTYNCRYQGMLTPKEYIKGEIESLQLETDLYQKLLD</sequence>
<dbReference type="EMBL" id="MTCZ01000291">
    <property type="protein sequence ID" value="OWP82691.1"/>
    <property type="molecule type" value="Genomic_DNA"/>
</dbReference>
<gene>
    <name evidence="1" type="ORF">BWK59_14510</name>
</gene>
<proteinExistence type="predicted"/>
<organism evidence="1 2">
    <name type="scientific">Flavobacterium davisii</name>
    <dbReference type="NCBI Taxonomy" id="2906077"/>
    <lineage>
        <taxon>Bacteria</taxon>
        <taxon>Pseudomonadati</taxon>
        <taxon>Bacteroidota</taxon>
        <taxon>Flavobacteriia</taxon>
        <taxon>Flavobacteriales</taxon>
        <taxon>Flavobacteriaceae</taxon>
        <taxon>Flavobacterium</taxon>
    </lineage>
</organism>
<name>A0A246GF02_9FLAO</name>
<dbReference type="AlphaFoldDB" id="A0A246GF02"/>